<feature type="compositionally biased region" description="Acidic residues" evidence="1">
    <location>
        <begin position="75"/>
        <end position="88"/>
    </location>
</feature>
<comment type="caution">
    <text evidence="2">The sequence shown here is derived from an EMBL/GenBank/DDBJ whole genome shotgun (WGS) entry which is preliminary data.</text>
</comment>
<gene>
    <name evidence="2" type="ORF">HK097_010110</name>
</gene>
<evidence type="ECO:0000313" key="3">
    <source>
        <dbReference type="Proteomes" id="UP001212841"/>
    </source>
</evidence>
<accession>A0AAD5S7Z4</accession>
<organism evidence="2 3">
    <name type="scientific">Rhizophlyctis rosea</name>
    <dbReference type="NCBI Taxonomy" id="64517"/>
    <lineage>
        <taxon>Eukaryota</taxon>
        <taxon>Fungi</taxon>
        <taxon>Fungi incertae sedis</taxon>
        <taxon>Chytridiomycota</taxon>
        <taxon>Chytridiomycota incertae sedis</taxon>
        <taxon>Chytridiomycetes</taxon>
        <taxon>Rhizophlyctidales</taxon>
        <taxon>Rhizophlyctidaceae</taxon>
        <taxon>Rhizophlyctis</taxon>
    </lineage>
</organism>
<dbReference type="EMBL" id="JADGJD010000721">
    <property type="protein sequence ID" value="KAJ3048902.1"/>
    <property type="molecule type" value="Genomic_DNA"/>
</dbReference>
<protein>
    <submittedName>
        <fullName evidence="2">Uncharacterized protein</fullName>
    </submittedName>
</protein>
<feature type="non-terminal residue" evidence="2">
    <location>
        <position position="116"/>
    </location>
</feature>
<dbReference type="Proteomes" id="UP001212841">
    <property type="component" value="Unassembled WGS sequence"/>
</dbReference>
<keyword evidence="3" id="KW-1185">Reference proteome</keyword>
<evidence type="ECO:0000256" key="1">
    <source>
        <dbReference type="SAM" id="MobiDB-lite"/>
    </source>
</evidence>
<reference evidence="2" key="1">
    <citation type="submission" date="2020-05" db="EMBL/GenBank/DDBJ databases">
        <title>Phylogenomic resolution of chytrid fungi.</title>
        <authorList>
            <person name="Stajich J.E."/>
            <person name="Amses K."/>
            <person name="Simmons R."/>
            <person name="Seto K."/>
            <person name="Myers J."/>
            <person name="Bonds A."/>
            <person name="Quandt C.A."/>
            <person name="Barry K."/>
            <person name="Liu P."/>
            <person name="Grigoriev I."/>
            <person name="Longcore J.E."/>
            <person name="James T.Y."/>
        </authorList>
    </citation>
    <scope>NUCLEOTIDE SEQUENCE</scope>
    <source>
        <strain evidence="2">JEL0318</strain>
    </source>
</reference>
<dbReference type="AlphaFoldDB" id="A0AAD5S7Z4"/>
<feature type="compositionally biased region" description="Pro residues" evidence="1">
    <location>
        <begin position="10"/>
        <end position="21"/>
    </location>
</feature>
<name>A0AAD5S7Z4_9FUNG</name>
<sequence length="116" mass="12937">MYRNEQQDVPPMPIHLPPAPRSDPSVRMPVAHEPVHQTNLPPPAVLPLAPAQSPPARTTPLSLSRSARSSGDGEVWVEEVEYDTDEGEDLDYEIDDLDAEEELDIFNIYGSDRYSV</sequence>
<feature type="region of interest" description="Disordered" evidence="1">
    <location>
        <begin position="1"/>
        <end position="88"/>
    </location>
</feature>
<feature type="compositionally biased region" description="Low complexity" evidence="1">
    <location>
        <begin position="46"/>
        <end position="56"/>
    </location>
</feature>
<feature type="compositionally biased region" description="Polar residues" evidence="1">
    <location>
        <begin position="59"/>
        <end position="69"/>
    </location>
</feature>
<evidence type="ECO:0000313" key="2">
    <source>
        <dbReference type="EMBL" id="KAJ3048902.1"/>
    </source>
</evidence>
<proteinExistence type="predicted"/>